<evidence type="ECO:0000256" key="1">
    <source>
        <dbReference type="SAM" id="MobiDB-lite"/>
    </source>
</evidence>
<organism evidence="2 3">
    <name type="scientific">Neptunicella marina</name>
    <dbReference type="NCBI Taxonomy" id="2125989"/>
    <lineage>
        <taxon>Bacteria</taxon>
        <taxon>Pseudomonadati</taxon>
        <taxon>Pseudomonadota</taxon>
        <taxon>Gammaproteobacteria</taxon>
        <taxon>Alteromonadales</taxon>
        <taxon>Alteromonadaceae</taxon>
        <taxon>Neptunicella</taxon>
    </lineage>
</organism>
<dbReference type="PROSITE" id="PS51257">
    <property type="entry name" value="PROKAR_LIPOPROTEIN"/>
    <property type="match status" value="1"/>
</dbReference>
<comment type="caution">
    <text evidence="2">The sequence shown here is derived from an EMBL/GenBank/DDBJ whole genome shotgun (WGS) entry which is preliminary data.</text>
</comment>
<feature type="region of interest" description="Disordered" evidence="1">
    <location>
        <begin position="20"/>
        <end position="74"/>
    </location>
</feature>
<accession>A0A8J6ISN5</accession>
<gene>
    <name evidence="2" type="ORF">H8B19_02250</name>
</gene>
<reference evidence="2" key="1">
    <citation type="journal article" date="2018" name="Int. J. Syst. Evol. Microbiol.">
        <title>Neptunicella marina gen. nov., sp. nov., isolated from surface seawater.</title>
        <authorList>
            <person name="Liu X."/>
            <person name="Lai Q."/>
            <person name="Du Y."/>
            <person name="Zhang X."/>
            <person name="Liu Z."/>
            <person name="Sun F."/>
            <person name="Shao Z."/>
        </authorList>
    </citation>
    <scope>NUCLEOTIDE SEQUENCE</scope>
    <source>
        <strain evidence="2">S27-2</strain>
    </source>
</reference>
<sequence>MKKTVGAGLLLILGACSTVPDMPEDQSLTPHSLSNNTATDSDTTSSTAQQSSDTAIAQTKADTKPEPGKSSNKTAAVAALNDNGWSVLKQVEQERPTEVPAYRLCHIDAHNQVSDFYFEQGKSFMDGDLPPWKDGEIISSSSNPGAIQLKMRKLGAMWAVQMVFEPTQKFRCQFKGMDDACAPSWCNLAISNESNSGENADAYLDKISHAAKSVGMQVVVE</sequence>
<name>A0A8J6ISN5_9ALTE</name>
<reference evidence="2" key="2">
    <citation type="submission" date="2020-08" db="EMBL/GenBank/DDBJ databases">
        <authorList>
            <person name="Lai Q."/>
        </authorList>
    </citation>
    <scope>NUCLEOTIDE SEQUENCE</scope>
    <source>
        <strain evidence="2">S27-2</strain>
    </source>
</reference>
<keyword evidence="3" id="KW-1185">Reference proteome</keyword>
<dbReference type="EMBL" id="JACNEP010000001">
    <property type="protein sequence ID" value="MBC3764683.1"/>
    <property type="molecule type" value="Genomic_DNA"/>
</dbReference>
<dbReference type="AlphaFoldDB" id="A0A8J6ISN5"/>
<protein>
    <submittedName>
        <fullName evidence="2">Uncharacterized protein</fullName>
    </submittedName>
</protein>
<evidence type="ECO:0000313" key="3">
    <source>
        <dbReference type="Proteomes" id="UP000601768"/>
    </source>
</evidence>
<feature type="compositionally biased region" description="Low complexity" evidence="1">
    <location>
        <begin position="37"/>
        <end position="59"/>
    </location>
</feature>
<proteinExistence type="predicted"/>
<dbReference type="Proteomes" id="UP000601768">
    <property type="component" value="Unassembled WGS sequence"/>
</dbReference>
<evidence type="ECO:0000313" key="2">
    <source>
        <dbReference type="EMBL" id="MBC3764683.1"/>
    </source>
</evidence>
<feature type="compositionally biased region" description="Polar residues" evidence="1">
    <location>
        <begin position="26"/>
        <end position="36"/>
    </location>
</feature>
<dbReference type="RefSeq" id="WP_186505142.1">
    <property type="nucleotide sequence ID" value="NZ_JACNEP010000001.1"/>
</dbReference>